<name>I8XVQ7_9BACE</name>
<evidence type="ECO:0000313" key="8">
    <source>
        <dbReference type="EMBL" id="EIY54995.1"/>
    </source>
</evidence>
<feature type="transmembrane region" description="Helical" evidence="6">
    <location>
        <begin position="289"/>
        <end position="311"/>
    </location>
</feature>
<dbReference type="HOGENOM" id="CLU_028452_0_1_10"/>
<sequence>MQKQRYALVKREYRVPFILVTSLFFLWGFAHAILDVLNKHFQDVLVISRAHSAWVQVMFYLGYFVMAIPAGLFINKYGYRRGVVLGLLLYGLGSLLFIPGEYWMSFNFFLFSLFVIACGLVFLETAANPYMTELGDKETAASRLNLAQSFNGLGCICGPLIGGLLLFSEEGEAAISLPYTLMGIVVLAVAMVFSKIRLPAIVHEEEADREGKAKGLWSHKLFIFGIAALFCYEIAEISINSFFINYVVDDGWMSARDASIVLSFGGLGLFMCGRFAGSWIMQRICAEKVLLFCAVCTVITSLLIVLNVGIVSLVALFLGYAFEAIMFPTIFALSLRGLGKHTKRASSYLMMSPVGGAVGPLMMGYVADQTTMSLSFIVPLLSFIVVMLYAWKVSVVKL</sequence>
<dbReference type="GO" id="GO:0022857">
    <property type="term" value="F:transmembrane transporter activity"/>
    <property type="evidence" value="ECO:0007669"/>
    <property type="project" value="InterPro"/>
</dbReference>
<dbReference type="eggNOG" id="COG0738">
    <property type="taxonomic scope" value="Bacteria"/>
</dbReference>
<feature type="transmembrane region" description="Helical" evidence="6">
    <location>
        <begin position="173"/>
        <end position="193"/>
    </location>
</feature>
<proteinExistence type="predicted"/>
<feature type="transmembrane region" description="Helical" evidence="6">
    <location>
        <begin position="144"/>
        <end position="167"/>
    </location>
</feature>
<feature type="transmembrane region" description="Helical" evidence="6">
    <location>
        <begin position="317"/>
        <end position="335"/>
    </location>
</feature>
<keyword evidence="5 6" id="KW-0472">Membrane</keyword>
<dbReference type="PROSITE" id="PS50850">
    <property type="entry name" value="MFS"/>
    <property type="match status" value="1"/>
</dbReference>
<dbReference type="Proteomes" id="UP000003089">
    <property type="component" value="Unassembled WGS sequence"/>
</dbReference>
<dbReference type="CDD" id="cd17394">
    <property type="entry name" value="MFS_FucP_like"/>
    <property type="match status" value="1"/>
</dbReference>
<dbReference type="GO" id="GO:0005886">
    <property type="term" value="C:plasma membrane"/>
    <property type="evidence" value="ECO:0007669"/>
    <property type="project" value="UniProtKB-SubCell"/>
</dbReference>
<evidence type="ECO:0000256" key="3">
    <source>
        <dbReference type="ARBA" id="ARBA00022692"/>
    </source>
</evidence>
<dbReference type="PANTHER" id="PTHR43702:SF3">
    <property type="entry name" value="PROTEIN TSGA"/>
    <property type="match status" value="1"/>
</dbReference>
<dbReference type="PANTHER" id="PTHR43702">
    <property type="entry name" value="L-FUCOSE-PROTON SYMPORTER"/>
    <property type="match status" value="1"/>
</dbReference>
<accession>I8XVQ7</accession>
<organism evidence="8 9">
    <name type="scientific">Bacteroides nordii CL02T12C05</name>
    <dbReference type="NCBI Taxonomy" id="997884"/>
    <lineage>
        <taxon>Bacteria</taxon>
        <taxon>Pseudomonadati</taxon>
        <taxon>Bacteroidota</taxon>
        <taxon>Bacteroidia</taxon>
        <taxon>Bacteroidales</taxon>
        <taxon>Bacteroidaceae</taxon>
        <taxon>Bacteroides</taxon>
    </lineage>
</organism>
<comment type="subcellular location">
    <subcellularLocation>
        <location evidence="1">Cell inner membrane</location>
        <topology evidence="1">Multi-pass membrane protein</topology>
    </subcellularLocation>
</comment>
<feature type="transmembrane region" description="Helical" evidence="6">
    <location>
        <begin position="12"/>
        <end position="34"/>
    </location>
</feature>
<dbReference type="InterPro" id="IPR036259">
    <property type="entry name" value="MFS_trans_sf"/>
</dbReference>
<dbReference type="PATRIC" id="fig|997884.3.peg.233"/>
<dbReference type="InterPro" id="IPR011701">
    <property type="entry name" value="MFS"/>
</dbReference>
<dbReference type="SUPFAM" id="SSF103473">
    <property type="entry name" value="MFS general substrate transporter"/>
    <property type="match status" value="1"/>
</dbReference>
<evidence type="ECO:0000256" key="1">
    <source>
        <dbReference type="ARBA" id="ARBA00004429"/>
    </source>
</evidence>
<dbReference type="Gene3D" id="1.20.1250.20">
    <property type="entry name" value="MFS general substrate transporter like domains"/>
    <property type="match status" value="2"/>
</dbReference>
<keyword evidence="3 6" id="KW-0812">Transmembrane</keyword>
<feature type="transmembrane region" description="Helical" evidence="6">
    <location>
        <begin position="54"/>
        <end position="75"/>
    </location>
</feature>
<evidence type="ECO:0000256" key="4">
    <source>
        <dbReference type="ARBA" id="ARBA00022989"/>
    </source>
</evidence>
<dbReference type="EMBL" id="AGXS01000001">
    <property type="protein sequence ID" value="EIY54995.1"/>
    <property type="molecule type" value="Genomic_DNA"/>
</dbReference>
<feature type="transmembrane region" description="Helical" evidence="6">
    <location>
        <begin position="347"/>
        <end position="367"/>
    </location>
</feature>
<protein>
    <recommendedName>
        <fullName evidence="7">Major facilitator superfamily (MFS) profile domain-containing protein</fullName>
    </recommendedName>
</protein>
<dbReference type="InterPro" id="IPR050375">
    <property type="entry name" value="MFS_TsgA-like"/>
</dbReference>
<keyword evidence="9" id="KW-1185">Reference proteome</keyword>
<dbReference type="RefSeq" id="WP_007483003.1">
    <property type="nucleotide sequence ID" value="NZ_JH724314.1"/>
</dbReference>
<feature type="transmembrane region" description="Helical" evidence="6">
    <location>
        <begin position="82"/>
        <end position="100"/>
    </location>
</feature>
<keyword evidence="4 6" id="KW-1133">Transmembrane helix</keyword>
<feature type="transmembrane region" description="Helical" evidence="6">
    <location>
        <begin position="106"/>
        <end position="123"/>
    </location>
</feature>
<dbReference type="InterPro" id="IPR020846">
    <property type="entry name" value="MFS_dom"/>
</dbReference>
<evidence type="ECO:0000259" key="7">
    <source>
        <dbReference type="PROSITE" id="PS50850"/>
    </source>
</evidence>
<keyword evidence="2" id="KW-1003">Cell membrane</keyword>
<dbReference type="AlphaFoldDB" id="I8XVQ7"/>
<feature type="transmembrane region" description="Helical" evidence="6">
    <location>
        <begin position="258"/>
        <end position="277"/>
    </location>
</feature>
<dbReference type="Pfam" id="PF07690">
    <property type="entry name" value="MFS_1"/>
    <property type="match status" value="1"/>
</dbReference>
<feature type="domain" description="Major facilitator superfamily (MFS) profile" evidence="7">
    <location>
        <begin position="16"/>
        <end position="398"/>
    </location>
</feature>
<comment type="caution">
    <text evidence="8">The sequence shown here is derived from an EMBL/GenBank/DDBJ whole genome shotgun (WGS) entry which is preliminary data.</text>
</comment>
<evidence type="ECO:0000256" key="2">
    <source>
        <dbReference type="ARBA" id="ARBA00022475"/>
    </source>
</evidence>
<feature type="transmembrane region" description="Helical" evidence="6">
    <location>
        <begin position="221"/>
        <end position="246"/>
    </location>
</feature>
<evidence type="ECO:0000313" key="9">
    <source>
        <dbReference type="Proteomes" id="UP000003089"/>
    </source>
</evidence>
<reference evidence="8 9" key="1">
    <citation type="submission" date="2012-02" db="EMBL/GenBank/DDBJ databases">
        <title>The Genome Sequence of Bacteroides nordii CL02T12C05.</title>
        <authorList>
            <consortium name="The Broad Institute Genome Sequencing Platform"/>
            <person name="Earl A."/>
            <person name="Ward D."/>
            <person name="Feldgarden M."/>
            <person name="Gevers D."/>
            <person name="Zitomersky N.L."/>
            <person name="Coyne M.J."/>
            <person name="Comstock L.E."/>
            <person name="Young S.K."/>
            <person name="Zeng Q."/>
            <person name="Gargeya S."/>
            <person name="Fitzgerald M."/>
            <person name="Haas B."/>
            <person name="Abouelleil A."/>
            <person name="Alvarado L."/>
            <person name="Arachchi H.M."/>
            <person name="Berlin A."/>
            <person name="Chapman S.B."/>
            <person name="Gearin G."/>
            <person name="Goldberg J."/>
            <person name="Griggs A."/>
            <person name="Gujja S."/>
            <person name="Hansen M."/>
            <person name="Heiman D."/>
            <person name="Howarth C."/>
            <person name="Larimer J."/>
            <person name="Lui A."/>
            <person name="MacDonald P.J.P."/>
            <person name="McCowen C."/>
            <person name="Montmayeur A."/>
            <person name="Murphy C."/>
            <person name="Neiman D."/>
            <person name="Pearson M."/>
            <person name="Priest M."/>
            <person name="Roberts A."/>
            <person name="Saif S."/>
            <person name="Shea T."/>
            <person name="Sisk P."/>
            <person name="Stolte C."/>
            <person name="Sykes S."/>
            <person name="Wortman J."/>
            <person name="Nusbaum C."/>
            <person name="Birren B."/>
        </authorList>
    </citation>
    <scope>NUCLEOTIDE SEQUENCE [LARGE SCALE GENOMIC DNA]</scope>
    <source>
        <strain evidence="8 9">CL02T12C05</strain>
    </source>
</reference>
<evidence type="ECO:0000256" key="5">
    <source>
        <dbReference type="ARBA" id="ARBA00023136"/>
    </source>
</evidence>
<evidence type="ECO:0000256" key="6">
    <source>
        <dbReference type="SAM" id="Phobius"/>
    </source>
</evidence>
<feature type="transmembrane region" description="Helical" evidence="6">
    <location>
        <begin position="373"/>
        <end position="391"/>
    </location>
</feature>
<gene>
    <name evidence="8" type="ORF">HMPREF1068_00216</name>
</gene>
<dbReference type="STRING" id="997884.HMPREF1068_00216"/>